<feature type="compositionally biased region" description="Low complexity" evidence="1">
    <location>
        <begin position="111"/>
        <end position="128"/>
    </location>
</feature>
<accession>A0AAD5G0X5</accession>
<evidence type="ECO:0000313" key="2">
    <source>
        <dbReference type="EMBL" id="KAI5967596.1"/>
    </source>
</evidence>
<name>A0AAD5G0X5_9ASCO</name>
<dbReference type="GeneID" id="76148384"/>
<comment type="caution">
    <text evidence="2">The sequence shown here is derived from an EMBL/GenBank/DDBJ whole genome shotgun (WGS) entry which is preliminary data.</text>
</comment>
<feature type="region of interest" description="Disordered" evidence="1">
    <location>
        <begin position="72"/>
        <end position="188"/>
    </location>
</feature>
<feature type="region of interest" description="Disordered" evidence="1">
    <location>
        <begin position="1"/>
        <end position="20"/>
    </location>
</feature>
<organism evidence="2 3">
    <name type="scientific">Candida theae</name>
    <dbReference type="NCBI Taxonomy" id="1198502"/>
    <lineage>
        <taxon>Eukaryota</taxon>
        <taxon>Fungi</taxon>
        <taxon>Dikarya</taxon>
        <taxon>Ascomycota</taxon>
        <taxon>Saccharomycotina</taxon>
        <taxon>Pichiomycetes</taxon>
        <taxon>Debaryomycetaceae</taxon>
        <taxon>Candida/Lodderomyces clade</taxon>
        <taxon>Candida</taxon>
    </lineage>
</organism>
<feature type="compositionally biased region" description="Basic residues" evidence="1">
    <location>
        <begin position="159"/>
        <end position="169"/>
    </location>
</feature>
<reference evidence="2 3" key="1">
    <citation type="journal article" date="2022" name="DNA Res.">
        <title>Genome analysis of five recently described species of the CUG-Ser clade uncovers Candida theae as a new hybrid lineage with pathogenic potential in the Candida parapsilosis species complex.</title>
        <authorList>
            <person name="Mixao V."/>
            <person name="Del Olmo V."/>
            <person name="Hegedusova E."/>
            <person name="Saus E."/>
            <person name="Pryszcz L."/>
            <person name="Cillingova A."/>
            <person name="Nosek J."/>
            <person name="Gabaldon T."/>
        </authorList>
    </citation>
    <scope>NUCLEOTIDE SEQUENCE [LARGE SCALE GENOMIC DNA]</scope>
    <source>
        <strain evidence="2 3">CBS 12239</strain>
    </source>
</reference>
<dbReference type="RefSeq" id="XP_051611161.1">
    <property type="nucleotide sequence ID" value="XM_051752637.1"/>
</dbReference>
<dbReference type="Proteomes" id="UP001204833">
    <property type="component" value="Unassembled WGS sequence"/>
</dbReference>
<evidence type="ECO:0000313" key="3">
    <source>
        <dbReference type="Proteomes" id="UP001204833"/>
    </source>
</evidence>
<proteinExistence type="predicted"/>
<sequence>MSHIITNNKSKTTAPYTPQAKRSANFDIVAEESCTGGTALDYGYATTAQPITSSSSSSSSCSSRLNNYRYDNMSILHTPPPSTHKHHLHCREQQQQQQSQAKKQKTSGYNTTQPSPTITSPTPTRSASNNKENNIHSASCTFFSAPTTPTTPPSEQSHPHHHHRHHHHYQHDYHSKRQQVNTPPPTMSAEARALSLTDNNLYNALSTMETKLKLIQLKMDNVEESSTKNDINELLQSTLEELQCNKRKSELPRRKFDEFIMTPPPVTTTPEYVVDGEPMTPEDQIIYKNDLGSATPPRAPFQPLRSDHYA</sequence>
<dbReference type="EMBL" id="JAIHNG010000026">
    <property type="protein sequence ID" value="KAI5967596.1"/>
    <property type="molecule type" value="Genomic_DNA"/>
</dbReference>
<feature type="compositionally biased region" description="Polar residues" evidence="1">
    <location>
        <begin position="129"/>
        <end position="138"/>
    </location>
</feature>
<gene>
    <name evidence="2" type="ORF">KGF57_000324</name>
</gene>
<feature type="compositionally biased region" description="Low complexity" evidence="1">
    <location>
        <begin position="139"/>
        <end position="156"/>
    </location>
</feature>
<feature type="region of interest" description="Disordered" evidence="1">
    <location>
        <begin position="289"/>
        <end position="310"/>
    </location>
</feature>
<dbReference type="AlphaFoldDB" id="A0AAD5G0X5"/>
<protein>
    <submittedName>
        <fullName evidence="2">Uncharacterized protein</fullName>
    </submittedName>
</protein>
<keyword evidence="3" id="KW-1185">Reference proteome</keyword>
<evidence type="ECO:0000256" key="1">
    <source>
        <dbReference type="SAM" id="MobiDB-lite"/>
    </source>
</evidence>